<proteinExistence type="predicted"/>
<name>A0A699IAM2_TANCI</name>
<sequence>MSSFNQRGCDQCGGPLDGLLCQWCTCEWCGNNLRDGFCSFCNSRARNSFIYDSNPNSFDNPPDFSYHPSQPQYETYSFTPLSDVNEDECFDPSVDVDEIELLLHHDPSTLKMSIVSILDGFTDEPPLEENDDLFDLESKENKWKKILYDAPINDLITDDKVFDPRISKKFFLQHM</sequence>
<organism evidence="1">
    <name type="scientific">Tanacetum cinerariifolium</name>
    <name type="common">Dalmatian daisy</name>
    <name type="synonym">Chrysanthemum cinerariifolium</name>
    <dbReference type="NCBI Taxonomy" id="118510"/>
    <lineage>
        <taxon>Eukaryota</taxon>
        <taxon>Viridiplantae</taxon>
        <taxon>Streptophyta</taxon>
        <taxon>Embryophyta</taxon>
        <taxon>Tracheophyta</taxon>
        <taxon>Spermatophyta</taxon>
        <taxon>Magnoliopsida</taxon>
        <taxon>eudicotyledons</taxon>
        <taxon>Gunneridae</taxon>
        <taxon>Pentapetalae</taxon>
        <taxon>asterids</taxon>
        <taxon>campanulids</taxon>
        <taxon>Asterales</taxon>
        <taxon>Asteraceae</taxon>
        <taxon>Asteroideae</taxon>
        <taxon>Anthemideae</taxon>
        <taxon>Anthemidinae</taxon>
        <taxon>Tanacetum</taxon>
    </lineage>
</organism>
<reference evidence="1" key="1">
    <citation type="journal article" date="2019" name="Sci. Rep.">
        <title>Draft genome of Tanacetum cinerariifolium, the natural source of mosquito coil.</title>
        <authorList>
            <person name="Yamashiro T."/>
            <person name="Shiraishi A."/>
            <person name="Satake H."/>
            <person name="Nakayama K."/>
        </authorList>
    </citation>
    <scope>NUCLEOTIDE SEQUENCE</scope>
</reference>
<protein>
    <submittedName>
        <fullName evidence="1">Pre-mRNA splicing Prp18-interacting factor</fullName>
    </submittedName>
</protein>
<accession>A0A699IAM2</accession>
<dbReference type="EMBL" id="BKCJ010274125">
    <property type="protein sequence ID" value="GEZ39851.1"/>
    <property type="molecule type" value="Genomic_DNA"/>
</dbReference>
<gene>
    <name evidence="1" type="ORF">Tci_511824</name>
</gene>
<evidence type="ECO:0000313" key="1">
    <source>
        <dbReference type="EMBL" id="GEZ39851.1"/>
    </source>
</evidence>
<comment type="caution">
    <text evidence="1">The sequence shown here is derived from an EMBL/GenBank/DDBJ whole genome shotgun (WGS) entry which is preliminary data.</text>
</comment>
<dbReference type="AlphaFoldDB" id="A0A699IAM2"/>